<dbReference type="Proteomes" id="UP000290759">
    <property type="component" value="Unassembled WGS sequence"/>
</dbReference>
<reference evidence="1 2" key="1">
    <citation type="submission" date="2018-12" db="EMBL/GenBank/DDBJ databases">
        <authorList>
            <person name="Grouzdev D.S."/>
            <person name="Krutkina M.S."/>
        </authorList>
    </citation>
    <scope>NUCLEOTIDE SEQUENCE [LARGE SCALE GENOMIC DNA]</scope>
    <source>
        <strain evidence="1 2">RmlP026</strain>
    </source>
</reference>
<dbReference type="RefSeq" id="WP_129229327.1">
    <property type="nucleotide sequence ID" value="NZ_QYBB01000048.1"/>
</dbReference>
<keyword evidence="2" id="KW-1185">Reference proteome</keyword>
<protein>
    <submittedName>
        <fullName evidence="1">Uncharacterized protein</fullName>
    </submittedName>
</protein>
<dbReference type="AlphaFoldDB" id="A0A4Q2U3T0"/>
<gene>
    <name evidence="1" type="ORF">D3273_23465</name>
</gene>
<sequence>MSTADQDFVPPLAVVREVVRARRIAAHLATEAMLGSLAPEPTADIWMDLGEMASRAVGKLARRTGYDFP</sequence>
<reference evidence="1 2" key="2">
    <citation type="submission" date="2019-02" db="EMBL/GenBank/DDBJ databases">
        <title>'Lichenibacterium ramalinii' gen. nov. sp. nov., 'Lichenibacterium minor' gen. nov. sp. nov.</title>
        <authorList>
            <person name="Pankratov T."/>
        </authorList>
    </citation>
    <scope>NUCLEOTIDE SEQUENCE [LARGE SCALE GENOMIC DNA]</scope>
    <source>
        <strain evidence="1 2">RmlP026</strain>
    </source>
</reference>
<evidence type="ECO:0000313" key="1">
    <source>
        <dbReference type="EMBL" id="RYC29547.1"/>
    </source>
</evidence>
<proteinExistence type="predicted"/>
<evidence type="ECO:0000313" key="2">
    <source>
        <dbReference type="Proteomes" id="UP000290759"/>
    </source>
</evidence>
<name>A0A4Q2U3T0_9HYPH</name>
<organism evidence="1 2">
    <name type="scientific">Lichenibacterium minor</name>
    <dbReference type="NCBI Taxonomy" id="2316528"/>
    <lineage>
        <taxon>Bacteria</taxon>
        <taxon>Pseudomonadati</taxon>
        <taxon>Pseudomonadota</taxon>
        <taxon>Alphaproteobacteria</taxon>
        <taxon>Hyphomicrobiales</taxon>
        <taxon>Lichenihabitantaceae</taxon>
        <taxon>Lichenibacterium</taxon>
    </lineage>
</organism>
<accession>A0A4Q2U3T0</accession>
<comment type="caution">
    <text evidence="1">The sequence shown here is derived from an EMBL/GenBank/DDBJ whole genome shotgun (WGS) entry which is preliminary data.</text>
</comment>
<dbReference type="EMBL" id="QYBB01000048">
    <property type="protein sequence ID" value="RYC29547.1"/>
    <property type="molecule type" value="Genomic_DNA"/>
</dbReference>